<name>A0A8S5PYM6_9CAUD</name>
<accession>A0A8S5PYM6</accession>
<keyword evidence="1" id="KW-0472">Membrane</keyword>
<organism evidence="2">
    <name type="scientific">Siphoviridae sp. ctMOb8</name>
    <dbReference type="NCBI Taxonomy" id="2825460"/>
    <lineage>
        <taxon>Viruses</taxon>
        <taxon>Duplodnaviria</taxon>
        <taxon>Heunggongvirae</taxon>
        <taxon>Uroviricota</taxon>
        <taxon>Caudoviricetes</taxon>
    </lineage>
</organism>
<sequence>MYVCIYLLRYFYTFVRTLVYKYERINISIYIFTYLLTYIPIYLYM</sequence>
<evidence type="ECO:0000313" key="2">
    <source>
        <dbReference type="EMBL" id="DAE12143.1"/>
    </source>
</evidence>
<proteinExistence type="predicted"/>
<reference evidence="2" key="1">
    <citation type="journal article" date="2021" name="Proc. Natl. Acad. Sci. U.S.A.">
        <title>A Catalog of Tens of Thousands of Viruses from Human Metagenomes Reveals Hidden Associations with Chronic Diseases.</title>
        <authorList>
            <person name="Tisza M.J."/>
            <person name="Buck C.B."/>
        </authorList>
    </citation>
    <scope>NUCLEOTIDE SEQUENCE</scope>
    <source>
        <strain evidence="2">CtMOb8</strain>
    </source>
</reference>
<keyword evidence="1" id="KW-0812">Transmembrane</keyword>
<dbReference type="EMBL" id="BK015544">
    <property type="protein sequence ID" value="DAE12143.1"/>
    <property type="molecule type" value="Genomic_DNA"/>
</dbReference>
<protein>
    <submittedName>
        <fullName evidence="2">Uncharacterized protein</fullName>
    </submittedName>
</protein>
<keyword evidence="1" id="KW-1133">Transmembrane helix</keyword>
<evidence type="ECO:0000256" key="1">
    <source>
        <dbReference type="SAM" id="Phobius"/>
    </source>
</evidence>
<feature type="transmembrane region" description="Helical" evidence="1">
    <location>
        <begin position="27"/>
        <end position="44"/>
    </location>
</feature>